<feature type="domain" description="YARHG" evidence="1">
    <location>
        <begin position="185"/>
        <end position="268"/>
    </location>
</feature>
<dbReference type="InterPro" id="IPR025582">
    <property type="entry name" value="YARHG_dom"/>
</dbReference>
<evidence type="ECO:0000259" key="1">
    <source>
        <dbReference type="SMART" id="SM01324"/>
    </source>
</evidence>
<keyword evidence="3" id="KW-1185">Reference proteome</keyword>
<accession>A0A7X9RZV6</accession>
<dbReference type="AlphaFoldDB" id="A0A7X9RZV6"/>
<dbReference type="Pfam" id="PF13308">
    <property type="entry name" value="YARHG"/>
    <property type="match status" value="1"/>
</dbReference>
<evidence type="ECO:0000313" key="3">
    <source>
        <dbReference type="Proteomes" id="UP000576082"/>
    </source>
</evidence>
<name>A0A7X9RZV6_9BACT</name>
<reference evidence="2 3" key="1">
    <citation type="submission" date="2020-04" db="EMBL/GenBank/DDBJ databases">
        <title>Flammeovirga sp. SR4, a novel species isolated from seawater.</title>
        <authorList>
            <person name="Wang X."/>
        </authorList>
    </citation>
    <scope>NUCLEOTIDE SEQUENCE [LARGE SCALE GENOMIC DNA]</scope>
    <source>
        <strain evidence="2 3">ATCC 23126</strain>
    </source>
</reference>
<gene>
    <name evidence="2" type="ORF">HHU12_27535</name>
</gene>
<dbReference type="SMART" id="SM01324">
    <property type="entry name" value="YARHG"/>
    <property type="match status" value="1"/>
</dbReference>
<sequence>MKKYFLLFFVVFNISTVLGQESNLSQKIKDLKVNTKLPNDIAEKYFEATKDYSGEFQPCYLKYKRQCDSLIYIIIDHQISLGSYSSFYIIKNKIVSEYSLGFSFDSDGANAKSTSASYRFIHEEIIEIIATTEVVADSSMYDEHFNMKFGLSSHNQKMNSHDSYSYLKINECRIEELVPSKSVSEKRKFKIASTRLLKKEDLQTLSYKELKLMRNEIFAGHGYIFQSADLKKYFSQFDWYKPEKAIVSEDELSEIERLNIQLIKEFEIAIK</sequence>
<dbReference type="Proteomes" id="UP000576082">
    <property type="component" value="Unassembled WGS sequence"/>
</dbReference>
<dbReference type="EMBL" id="JABANE010000112">
    <property type="protein sequence ID" value="NME71749.1"/>
    <property type="molecule type" value="Genomic_DNA"/>
</dbReference>
<evidence type="ECO:0000313" key="2">
    <source>
        <dbReference type="EMBL" id="NME71749.1"/>
    </source>
</evidence>
<dbReference type="InterPro" id="IPR038434">
    <property type="entry name" value="YARHG_sf"/>
</dbReference>
<proteinExistence type="predicted"/>
<dbReference type="RefSeq" id="WP_169659955.1">
    <property type="nucleotide sequence ID" value="NZ_JABANE010000112.1"/>
</dbReference>
<comment type="caution">
    <text evidence="2">The sequence shown here is derived from an EMBL/GenBank/DDBJ whole genome shotgun (WGS) entry which is preliminary data.</text>
</comment>
<organism evidence="2 3">
    <name type="scientific">Flammeovirga aprica JL-4</name>
    <dbReference type="NCBI Taxonomy" id="694437"/>
    <lineage>
        <taxon>Bacteria</taxon>
        <taxon>Pseudomonadati</taxon>
        <taxon>Bacteroidota</taxon>
        <taxon>Cytophagia</taxon>
        <taxon>Cytophagales</taxon>
        <taxon>Flammeovirgaceae</taxon>
        <taxon>Flammeovirga</taxon>
    </lineage>
</organism>
<dbReference type="Gene3D" id="1.20.58.1690">
    <property type="match status" value="1"/>
</dbReference>
<protein>
    <submittedName>
        <fullName evidence="2">YARHG domain-containing protein</fullName>
    </submittedName>
</protein>